<keyword evidence="2" id="KW-0479">Metal-binding</keyword>
<evidence type="ECO:0000313" key="8">
    <source>
        <dbReference type="Proteomes" id="UP001345691"/>
    </source>
</evidence>
<evidence type="ECO:0000313" key="7">
    <source>
        <dbReference type="EMBL" id="KAK5059375.1"/>
    </source>
</evidence>
<evidence type="ECO:0000256" key="5">
    <source>
        <dbReference type="SAM" id="MobiDB-lite"/>
    </source>
</evidence>
<protein>
    <recommendedName>
        <fullName evidence="9">Cytochrome P450</fullName>
    </recommendedName>
</protein>
<gene>
    <name evidence="7" type="ORF">LTR69_005963</name>
</gene>
<evidence type="ECO:0000256" key="2">
    <source>
        <dbReference type="ARBA" id="ARBA00022723"/>
    </source>
</evidence>
<keyword evidence="4" id="KW-0408">Iron</keyword>
<dbReference type="InterPro" id="IPR002401">
    <property type="entry name" value="Cyt_P450_E_grp-I"/>
</dbReference>
<dbReference type="PANTHER" id="PTHR46300">
    <property type="entry name" value="P450, PUTATIVE (EUROFUNG)-RELATED-RELATED"/>
    <property type="match status" value="1"/>
</dbReference>
<accession>A0ABR0JAB6</accession>
<sequence length="544" mass="61317">MVLLLGCSWSTVFVSSSVAAAILGAFVLIYVWFFYVDIPKIKGIPELASGELLAGHLYQLGEDHATTAEKWSSKYGWPVFQLRMGYRRAIMLNSFDSAYQFLVKNQSATIDRPWFYTFHGIVSATSAATIGTSPWNDRTKKQRRVVGSFTTAPSIQRLGPMLDLETCAVISGLYYDSQGGEIKMMPHVYLKRLSLNLMMMFCYGKRFATVTDPLLLQILSDANTISSFRSTNSNPQDFIPHLRYTAANKRTETAKVVRERRDKWLATMLKSVNESITQRVTPKQSVAEMLLRDSQEGLTELDIKTILGGLMSGGFETVFSTLIITIGVLSTKEGQLMQQRAYEDILSAYDSPEQAFEQSLAEEKSAYVAALAKEALRFYPPLKLLPARQTCKEFVYQGAVIPKGVLIYTNTQAVNRDKATYGRDADRFIPERWISKERDIPAPYQFAFGAGGRMCTAVNFSNRVLYAMLLRLIVAFEITESKEMPANTHYIDYKEDPAAQNAIASDFKVKLRARNPEMLERCFEQSQERSAQAMPDLPVEPLKR</sequence>
<dbReference type="PANTHER" id="PTHR46300:SF9">
    <property type="entry name" value="P450, PUTATIVE-RELATED"/>
    <property type="match status" value="1"/>
</dbReference>
<dbReference type="Gene3D" id="1.10.630.10">
    <property type="entry name" value="Cytochrome P450"/>
    <property type="match status" value="1"/>
</dbReference>
<dbReference type="Proteomes" id="UP001345691">
    <property type="component" value="Unassembled WGS sequence"/>
</dbReference>
<evidence type="ECO:0000256" key="1">
    <source>
        <dbReference type="ARBA" id="ARBA00010617"/>
    </source>
</evidence>
<keyword evidence="3" id="KW-0560">Oxidoreductase</keyword>
<feature type="region of interest" description="Disordered" evidence="5">
    <location>
        <begin position="524"/>
        <end position="544"/>
    </location>
</feature>
<keyword evidence="8" id="KW-1185">Reference proteome</keyword>
<dbReference type="SUPFAM" id="SSF48264">
    <property type="entry name" value="Cytochrome P450"/>
    <property type="match status" value="1"/>
</dbReference>
<dbReference type="EMBL" id="JAVRRF010000012">
    <property type="protein sequence ID" value="KAK5059375.1"/>
    <property type="molecule type" value="Genomic_DNA"/>
</dbReference>
<keyword evidence="6" id="KW-0812">Transmembrane</keyword>
<keyword evidence="6" id="KW-0472">Membrane</keyword>
<feature type="transmembrane region" description="Helical" evidence="6">
    <location>
        <begin position="12"/>
        <end position="35"/>
    </location>
</feature>
<evidence type="ECO:0000256" key="3">
    <source>
        <dbReference type="ARBA" id="ARBA00023002"/>
    </source>
</evidence>
<organism evidence="7 8">
    <name type="scientific">Exophiala sideris</name>
    <dbReference type="NCBI Taxonomy" id="1016849"/>
    <lineage>
        <taxon>Eukaryota</taxon>
        <taxon>Fungi</taxon>
        <taxon>Dikarya</taxon>
        <taxon>Ascomycota</taxon>
        <taxon>Pezizomycotina</taxon>
        <taxon>Eurotiomycetes</taxon>
        <taxon>Chaetothyriomycetidae</taxon>
        <taxon>Chaetothyriales</taxon>
        <taxon>Herpotrichiellaceae</taxon>
        <taxon>Exophiala</taxon>
    </lineage>
</organism>
<evidence type="ECO:0000256" key="4">
    <source>
        <dbReference type="ARBA" id="ARBA00023004"/>
    </source>
</evidence>
<name>A0ABR0JAB6_9EURO</name>
<dbReference type="InterPro" id="IPR001128">
    <property type="entry name" value="Cyt_P450"/>
</dbReference>
<dbReference type="Pfam" id="PF00067">
    <property type="entry name" value="p450"/>
    <property type="match status" value="1"/>
</dbReference>
<dbReference type="PRINTS" id="PR00463">
    <property type="entry name" value="EP450I"/>
</dbReference>
<dbReference type="InterPro" id="IPR050364">
    <property type="entry name" value="Cytochrome_P450_fung"/>
</dbReference>
<dbReference type="InterPro" id="IPR036396">
    <property type="entry name" value="Cyt_P450_sf"/>
</dbReference>
<evidence type="ECO:0000256" key="6">
    <source>
        <dbReference type="SAM" id="Phobius"/>
    </source>
</evidence>
<comment type="similarity">
    <text evidence="1">Belongs to the cytochrome P450 family.</text>
</comment>
<comment type="caution">
    <text evidence="7">The sequence shown here is derived from an EMBL/GenBank/DDBJ whole genome shotgun (WGS) entry which is preliminary data.</text>
</comment>
<keyword evidence="6" id="KW-1133">Transmembrane helix</keyword>
<proteinExistence type="inferred from homology"/>
<evidence type="ECO:0008006" key="9">
    <source>
        <dbReference type="Google" id="ProtNLM"/>
    </source>
</evidence>
<reference evidence="7 8" key="1">
    <citation type="submission" date="2023-08" db="EMBL/GenBank/DDBJ databases">
        <title>Black Yeasts Isolated from many extreme environments.</title>
        <authorList>
            <person name="Coleine C."/>
            <person name="Stajich J.E."/>
            <person name="Selbmann L."/>
        </authorList>
    </citation>
    <scope>NUCLEOTIDE SEQUENCE [LARGE SCALE GENOMIC DNA]</scope>
    <source>
        <strain evidence="7 8">CCFEE 6328</strain>
    </source>
</reference>